<evidence type="ECO:0000313" key="1">
    <source>
        <dbReference type="EMBL" id="KAK3733724.1"/>
    </source>
</evidence>
<gene>
    <name evidence="1" type="ORF">RRG08_026839</name>
</gene>
<sequence length="146" mass="16780">MLRPSQQHPVRGGIRTVCDFRYERKLSISLRLNMGENTCCRLCRSFHKISAVQKPSQPPTKECKSGVTSRPSLEIAVDERNTCVAKKKMLKLRRDAFFFSRDVTPNLFVSITNFQRGADVVRDGLGSYSPRTVITRVNWKIENEQF</sequence>
<name>A0AAE0Y5D5_9GAST</name>
<dbReference type="EMBL" id="JAWDGP010006885">
    <property type="protein sequence ID" value="KAK3733724.1"/>
    <property type="molecule type" value="Genomic_DNA"/>
</dbReference>
<reference evidence="1" key="1">
    <citation type="journal article" date="2023" name="G3 (Bethesda)">
        <title>A reference genome for the long-term kleptoplast-retaining sea slug Elysia crispata morphotype clarki.</title>
        <authorList>
            <person name="Eastman K.E."/>
            <person name="Pendleton A.L."/>
            <person name="Shaikh M.A."/>
            <person name="Suttiyut T."/>
            <person name="Ogas R."/>
            <person name="Tomko P."/>
            <person name="Gavelis G."/>
            <person name="Widhalm J.R."/>
            <person name="Wisecaver J.H."/>
        </authorList>
    </citation>
    <scope>NUCLEOTIDE SEQUENCE</scope>
    <source>
        <strain evidence="1">ECLA1</strain>
    </source>
</reference>
<organism evidence="1 2">
    <name type="scientific">Elysia crispata</name>
    <name type="common">lettuce slug</name>
    <dbReference type="NCBI Taxonomy" id="231223"/>
    <lineage>
        <taxon>Eukaryota</taxon>
        <taxon>Metazoa</taxon>
        <taxon>Spiralia</taxon>
        <taxon>Lophotrochozoa</taxon>
        <taxon>Mollusca</taxon>
        <taxon>Gastropoda</taxon>
        <taxon>Heterobranchia</taxon>
        <taxon>Euthyneura</taxon>
        <taxon>Panpulmonata</taxon>
        <taxon>Sacoglossa</taxon>
        <taxon>Placobranchoidea</taxon>
        <taxon>Plakobranchidae</taxon>
        <taxon>Elysia</taxon>
    </lineage>
</organism>
<proteinExistence type="predicted"/>
<keyword evidence="2" id="KW-1185">Reference proteome</keyword>
<evidence type="ECO:0000313" key="2">
    <source>
        <dbReference type="Proteomes" id="UP001283361"/>
    </source>
</evidence>
<accession>A0AAE0Y5D5</accession>
<dbReference type="AlphaFoldDB" id="A0AAE0Y5D5"/>
<dbReference type="Proteomes" id="UP001283361">
    <property type="component" value="Unassembled WGS sequence"/>
</dbReference>
<comment type="caution">
    <text evidence="1">The sequence shown here is derived from an EMBL/GenBank/DDBJ whole genome shotgun (WGS) entry which is preliminary data.</text>
</comment>
<protein>
    <submittedName>
        <fullName evidence="1">Uncharacterized protein</fullName>
    </submittedName>
</protein>